<dbReference type="Proteomes" id="UP000092600">
    <property type="component" value="Unassembled WGS sequence"/>
</dbReference>
<sequence>MAAGLQLGCAALSRAASPEACGHAIDVSKIMLNLLYSSSEPTVPTVEFSAQAARICVPGMTTSGFRTCGLLADGPREV</sequence>
<gene>
    <name evidence="1" type="ORF">ACMD2_18657</name>
</gene>
<accession>A0A199VVD1</accession>
<proteinExistence type="predicted"/>
<evidence type="ECO:0000313" key="2">
    <source>
        <dbReference type="Proteomes" id="UP000092600"/>
    </source>
</evidence>
<organism evidence="1 2">
    <name type="scientific">Ananas comosus</name>
    <name type="common">Pineapple</name>
    <name type="synonym">Ananas ananas</name>
    <dbReference type="NCBI Taxonomy" id="4615"/>
    <lineage>
        <taxon>Eukaryota</taxon>
        <taxon>Viridiplantae</taxon>
        <taxon>Streptophyta</taxon>
        <taxon>Embryophyta</taxon>
        <taxon>Tracheophyta</taxon>
        <taxon>Spermatophyta</taxon>
        <taxon>Magnoliopsida</taxon>
        <taxon>Liliopsida</taxon>
        <taxon>Poales</taxon>
        <taxon>Bromeliaceae</taxon>
        <taxon>Bromelioideae</taxon>
        <taxon>Ananas</taxon>
    </lineage>
</organism>
<dbReference type="AlphaFoldDB" id="A0A199VVD1"/>
<evidence type="ECO:0000313" key="1">
    <source>
        <dbReference type="EMBL" id="OAY80948.1"/>
    </source>
</evidence>
<comment type="caution">
    <text evidence="1">The sequence shown here is derived from an EMBL/GenBank/DDBJ whole genome shotgun (WGS) entry which is preliminary data.</text>
</comment>
<reference evidence="1 2" key="1">
    <citation type="journal article" date="2016" name="DNA Res.">
        <title>The draft genome of MD-2 pineapple using hybrid error correction of long reads.</title>
        <authorList>
            <person name="Redwan R.M."/>
            <person name="Saidin A."/>
            <person name="Kumar S.V."/>
        </authorList>
    </citation>
    <scope>NUCLEOTIDE SEQUENCE [LARGE SCALE GENOMIC DNA]</scope>
    <source>
        <strain evidence="2">cv. MD2</strain>
        <tissue evidence="1">Leaf</tissue>
    </source>
</reference>
<name>A0A199VVD1_ANACO</name>
<protein>
    <submittedName>
        <fullName evidence="1">Uncharacterized protein</fullName>
    </submittedName>
</protein>
<dbReference type="EMBL" id="LSRQ01000772">
    <property type="protein sequence ID" value="OAY80948.1"/>
    <property type="molecule type" value="Genomic_DNA"/>
</dbReference>